<comment type="caution">
    <text evidence="5">The sequence shown here is derived from an EMBL/GenBank/DDBJ whole genome shotgun (WGS) entry which is preliminary data.</text>
</comment>
<dbReference type="Gene3D" id="3.40.50.150">
    <property type="entry name" value="Vaccinia Virus protein VP39"/>
    <property type="match status" value="1"/>
</dbReference>
<accession>A0A923HDC0</accession>
<keyword evidence="4" id="KW-0812">Transmembrane</keyword>
<protein>
    <submittedName>
        <fullName evidence="5">Class I SAM-dependent methyltransferase</fullName>
    </submittedName>
</protein>
<reference evidence="5" key="1">
    <citation type="submission" date="2020-08" db="EMBL/GenBank/DDBJ databases">
        <title>Novel species isolated from subtropical streams in China.</title>
        <authorList>
            <person name="Lu H."/>
        </authorList>
    </citation>
    <scope>NUCLEOTIDE SEQUENCE</scope>
    <source>
        <strain evidence="5">KACC 12607</strain>
    </source>
</reference>
<dbReference type="AlphaFoldDB" id="A0A923HDC0"/>
<dbReference type="EMBL" id="JACOFV010000004">
    <property type="protein sequence ID" value="MBC3861654.1"/>
    <property type="molecule type" value="Genomic_DNA"/>
</dbReference>
<dbReference type="RefSeq" id="WP_186911580.1">
    <property type="nucleotide sequence ID" value="NZ_JACOFV010000004.1"/>
</dbReference>
<evidence type="ECO:0000313" key="5">
    <source>
        <dbReference type="EMBL" id="MBC3861654.1"/>
    </source>
</evidence>
<keyword evidence="4" id="KW-1133">Transmembrane helix</keyword>
<dbReference type="PANTHER" id="PTHR13610:SF9">
    <property type="entry name" value="FI06469P"/>
    <property type="match status" value="1"/>
</dbReference>
<dbReference type="InterPro" id="IPR029063">
    <property type="entry name" value="SAM-dependent_MTases_sf"/>
</dbReference>
<feature type="transmembrane region" description="Helical" evidence="4">
    <location>
        <begin position="24"/>
        <end position="44"/>
    </location>
</feature>
<gene>
    <name evidence="5" type="ORF">H8K32_06025</name>
</gene>
<sequence length="269" mass="30166">MELASSNSRESHVPPEIKKINSPAVRALLIQVASLAVCVTLAFASKHLLGYLIPFFVLLALQSTASLSLAYVCGLDWWWCVIEFFFPVAVVFALYIRLPPIISLLLFFVLFLIFGSTFRTRVPYYPSEATLPAAILELLPDEQDVKFLDVGSGFGGLLFDLSKARPQWSVAGVEIAMFPWLVSVALGKFYDIKNLKFSPGKYEDLDFSKFNVVFSYLSPVVMSEIWMKVQNEMSPGTLFLSYEFCVPDVPAFAEIQTAENAPVLYVWKI</sequence>
<evidence type="ECO:0000256" key="4">
    <source>
        <dbReference type="SAM" id="Phobius"/>
    </source>
</evidence>
<evidence type="ECO:0000256" key="2">
    <source>
        <dbReference type="ARBA" id="ARBA00022679"/>
    </source>
</evidence>
<keyword evidence="1 5" id="KW-0489">Methyltransferase</keyword>
<feature type="transmembrane region" description="Helical" evidence="4">
    <location>
        <begin position="101"/>
        <end position="118"/>
    </location>
</feature>
<feature type="transmembrane region" description="Helical" evidence="4">
    <location>
        <begin position="51"/>
        <end position="71"/>
    </location>
</feature>
<dbReference type="GO" id="GO:0016279">
    <property type="term" value="F:protein-lysine N-methyltransferase activity"/>
    <property type="evidence" value="ECO:0007669"/>
    <property type="project" value="InterPro"/>
</dbReference>
<evidence type="ECO:0000313" key="6">
    <source>
        <dbReference type="Proteomes" id="UP000634011"/>
    </source>
</evidence>
<proteinExistence type="predicted"/>
<dbReference type="SUPFAM" id="SSF53335">
    <property type="entry name" value="S-adenosyl-L-methionine-dependent methyltransferases"/>
    <property type="match status" value="1"/>
</dbReference>
<evidence type="ECO:0000256" key="1">
    <source>
        <dbReference type="ARBA" id="ARBA00022603"/>
    </source>
</evidence>
<feature type="transmembrane region" description="Helical" evidence="4">
    <location>
        <begin position="77"/>
        <end position="96"/>
    </location>
</feature>
<dbReference type="GO" id="GO:0032259">
    <property type="term" value="P:methylation"/>
    <property type="evidence" value="ECO:0007669"/>
    <property type="project" value="UniProtKB-KW"/>
</dbReference>
<dbReference type="InterPro" id="IPR026170">
    <property type="entry name" value="FAM173A/B"/>
</dbReference>
<dbReference type="PANTHER" id="PTHR13610">
    <property type="entry name" value="METHYLTRANSFERASE DOMAIN-CONTAINING PROTEIN"/>
    <property type="match status" value="1"/>
</dbReference>
<evidence type="ECO:0000256" key="3">
    <source>
        <dbReference type="ARBA" id="ARBA00022691"/>
    </source>
</evidence>
<keyword evidence="3" id="KW-0949">S-adenosyl-L-methionine</keyword>
<keyword evidence="2" id="KW-0808">Transferase</keyword>
<organism evidence="5 6">
    <name type="scientific">Undibacterium jejuense</name>
    <dbReference type="NCBI Taxonomy" id="1344949"/>
    <lineage>
        <taxon>Bacteria</taxon>
        <taxon>Pseudomonadati</taxon>
        <taxon>Pseudomonadota</taxon>
        <taxon>Betaproteobacteria</taxon>
        <taxon>Burkholderiales</taxon>
        <taxon>Oxalobacteraceae</taxon>
        <taxon>Undibacterium</taxon>
    </lineage>
</organism>
<name>A0A923HDC0_9BURK</name>
<dbReference type="Proteomes" id="UP000634011">
    <property type="component" value="Unassembled WGS sequence"/>
</dbReference>
<keyword evidence="6" id="KW-1185">Reference proteome</keyword>
<keyword evidence="4" id="KW-0472">Membrane</keyword>